<keyword evidence="2" id="KW-0812">Transmembrane</keyword>
<dbReference type="Proteomes" id="UP000235916">
    <property type="component" value="Unassembled WGS sequence"/>
</dbReference>
<sequence length="337" mass="37566">MEYQMDKITPDSPEYHVLAASVNAYLESSDATKLLEGKVVEFALERKAKEVFQQFLITRFLPSFAAVALMLGYLGWDVKGSIAKTADDLKLQTTALANTQQNLHQKHLEIQDRSKQLDDISARAEKMRSETEVRLESLTVKTESQMLAASDKLLNYAVKSTDRLARADGAIKAADVAASAAESRVESLRQKTVEQTNRANDLEAKLQLQATLVNLSVLEVVSLNDRTASNIIELPHLGRPPSKLAFTATTVTKSKGGSPYVDLLVHLDGVDLPLVRIEATPNGLWRRWRRLDPSASNYEYRVEHIYYDENANDFVSVQVRATKDFAESLMKSGITPR</sequence>
<comment type="caution">
    <text evidence="3">The sequence shown here is derived from an EMBL/GenBank/DDBJ whole genome shotgun (WGS) entry which is preliminary data.</text>
</comment>
<dbReference type="EMBL" id="POSP01000003">
    <property type="protein sequence ID" value="PND38317.1"/>
    <property type="molecule type" value="Genomic_DNA"/>
</dbReference>
<feature type="coiled-coil region" evidence="1">
    <location>
        <begin position="171"/>
        <end position="205"/>
    </location>
</feature>
<evidence type="ECO:0000256" key="1">
    <source>
        <dbReference type="SAM" id="Coils"/>
    </source>
</evidence>
<keyword evidence="1" id="KW-0175">Coiled coil</keyword>
<feature type="transmembrane region" description="Helical" evidence="2">
    <location>
        <begin position="56"/>
        <end position="76"/>
    </location>
</feature>
<keyword evidence="2" id="KW-0472">Membrane</keyword>
<dbReference type="AlphaFoldDB" id="A0A2N8KXX7"/>
<evidence type="ECO:0000313" key="3">
    <source>
        <dbReference type="EMBL" id="PND38317.1"/>
    </source>
</evidence>
<proteinExistence type="predicted"/>
<name>A0A2N8KXX7_9BURK</name>
<evidence type="ECO:0000313" key="4">
    <source>
        <dbReference type="Proteomes" id="UP000235916"/>
    </source>
</evidence>
<organism evidence="3 4">
    <name type="scientific">Kinneretia aquatilis</name>
    <dbReference type="NCBI Taxonomy" id="2070761"/>
    <lineage>
        <taxon>Bacteria</taxon>
        <taxon>Pseudomonadati</taxon>
        <taxon>Pseudomonadota</taxon>
        <taxon>Betaproteobacteria</taxon>
        <taxon>Burkholderiales</taxon>
        <taxon>Sphaerotilaceae</taxon>
        <taxon>Roseateles</taxon>
    </lineage>
</organism>
<keyword evidence="4" id="KW-1185">Reference proteome</keyword>
<accession>A0A2N8KXX7</accession>
<reference evidence="3 4" key="1">
    <citation type="submission" date="2018-01" db="EMBL/GenBank/DDBJ databases">
        <title>Draft genome sequence of Paucibacter aquatile CR182 isolated from freshwater of the Nakdong River.</title>
        <authorList>
            <person name="Choi A."/>
            <person name="Chung E.J."/>
        </authorList>
    </citation>
    <scope>NUCLEOTIDE SEQUENCE [LARGE SCALE GENOMIC DNA]</scope>
    <source>
        <strain evidence="3 4">CR182</strain>
    </source>
</reference>
<keyword evidence="2" id="KW-1133">Transmembrane helix</keyword>
<protein>
    <submittedName>
        <fullName evidence="3">Uncharacterized protein</fullName>
    </submittedName>
</protein>
<evidence type="ECO:0000256" key="2">
    <source>
        <dbReference type="SAM" id="Phobius"/>
    </source>
</evidence>
<gene>
    <name evidence="3" type="ORF">C1O66_12810</name>
</gene>